<dbReference type="Proteomes" id="UP000292052">
    <property type="component" value="Unassembled WGS sequence"/>
</dbReference>
<dbReference type="Pfam" id="PF24626">
    <property type="entry name" value="SH3_Tf2-1"/>
    <property type="match status" value="1"/>
</dbReference>
<evidence type="ECO:0000256" key="1">
    <source>
        <dbReference type="SAM" id="MobiDB-lite"/>
    </source>
</evidence>
<dbReference type="AlphaFoldDB" id="A0A482VYC0"/>
<proteinExistence type="predicted"/>
<dbReference type="OrthoDB" id="6776074at2759"/>
<sequence>MKFTIKSGKNSNNWPKSGSDNKRATSHNLEIDDWVLLRNKPTSSTEDKICGKFLPLYSGPYVVIAKPHPNTYQLANPVIKEVRGVFNMSNLKLYHKGSTDSKEQ</sequence>
<feature type="region of interest" description="Disordered" evidence="1">
    <location>
        <begin position="1"/>
        <end position="25"/>
    </location>
</feature>
<protein>
    <recommendedName>
        <fullName evidence="2">Tf2-1-like SH3-like domain-containing protein</fullName>
    </recommendedName>
</protein>
<dbReference type="InterPro" id="IPR056924">
    <property type="entry name" value="SH3_Tf2-1"/>
</dbReference>
<reference evidence="3 4" key="1">
    <citation type="submission" date="2017-03" db="EMBL/GenBank/DDBJ databases">
        <title>Genome of the blue death feigning beetle - Asbolus verrucosus.</title>
        <authorList>
            <person name="Rider S.D."/>
        </authorList>
    </citation>
    <scope>NUCLEOTIDE SEQUENCE [LARGE SCALE GENOMIC DNA]</scope>
    <source>
        <strain evidence="3">Butters</strain>
        <tissue evidence="3">Head and leg muscle</tissue>
    </source>
</reference>
<comment type="caution">
    <text evidence="3">The sequence shown here is derived from an EMBL/GenBank/DDBJ whole genome shotgun (WGS) entry which is preliminary data.</text>
</comment>
<keyword evidence="4" id="KW-1185">Reference proteome</keyword>
<accession>A0A482VYC0</accession>
<evidence type="ECO:0000313" key="4">
    <source>
        <dbReference type="Proteomes" id="UP000292052"/>
    </source>
</evidence>
<feature type="domain" description="Tf2-1-like SH3-like" evidence="2">
    <location>
        <begin position="33"/>
        <end position="95"/>
    </location>
</feature>
<feature type="compositionally biased region" description="Polar residues" evidence="1">
    <location>
        <begin position="7"/>
        <end position="18"/>
    </location>
</feature>
<evidence type="ECO:0000313" key="3">
    <source>
        <dbReference type="EMBL" id="RZC37774.1"/>
    </source>
</evidence>
<dbReference type="EMBL" id="QDEB01049528">
    <property type="protein sequence ID" value="RZC37774.1"/>
    <property type="molecule type" value="Genomic_DNA"/>
</dbReference>
<evidence type="ECO:0000259" key="2">
    <source>
        <dbReference type="Pfam" id="PF24626"/>
    </source>
</evidence>
<name>A0A482VYC0_ASBVE</name>
<gene>
    <name evidence="3" type="ORF">BDFB_014673</name>
</gene>
<organism evidence="3 4">
    <name type="scientific">Asbolus verrucosus</name>
    <name type="common">Desert ironclad beetle</name>
    <dbReference type="NCBI Taxonomy" id="1661398"/>
    <lineage>
        <taxon>Eukaryota</taxon>
        <taxon>Metazoa</taxon>
        <taxon>Ecdysozoa</taxon>
        <taxon>Arthropoda</taxon>
        <taxon>Hexapoda</taxon>
        <taxon>Insecta</taxon>
        <taxon>Pterygota</taxon>
        <taxon>Neoptera</taxon>
        <taxon>Endopterygota</taxon>
        <taxon>Coleoptera</taxon>
        <taxon>Polyphaga</taxon>
        <taxon>Cucujiformia</taxon>
        <taxon>Tenebrionidae</taxon>
        <taxon>Pimeliinae</taxon>
        <taxon>Asbolus</taxon>
    </lineage>
</organism>